<dbReference type="SUPFAM" id="SSF53335">
    <property type="entry name" value="S-adenosyl-L-methionine-dependent methyltransferases"/>
    <property type="match status" value="1"/>
</dbReference>
<dbReference type="EMBL" id="CP002049">
    <property type="protein sequence ID" value="ADI16087.1"/>
    <property type="molecule type" value="Genomic_DNA"/>
</dbReference>
<feature type="binding site" evidence="6">
    <location>
        <position position="65"/>
    </location>
    <ligand>
        <name>S-adenosyl-L-methionine</name>
        <dbReference type="ChEBI" id="CHEBI:59789"/>
    </ligand>
</feature>
<comment type="function">
    <text evidence="6">Specifically methylates the N7 position of a guanine in 16S rRNA.</text>
</comment>
<evidence type="ECO:0000256" key="5">
    <source>
        <dbReference type="ARBA" id="ARBA00022691"/>
    </source>
</evidence>
<keyword evidence="2 6" id="KW-0698">rRNA processing</keyword>
<evidence type="ECO:0000313" key="7">
    <source>
        <dbReference type="EMBL" id="ADI16087.1"/>
    </source>
</evidence>
<accession>D7CWD7</accession>
<name>D7CWD7_TRURR</name>
<proteinExistence type="inferred from homology"/>
<dbReference type="STRING" id="649638.Trad_2993"/>
<dbReference type="PANTHER" id="PTHR31760">
    <property type="entry name" value="S-ADENOSYL-L-METHIONINE-DEPENDENT METHYLTRANSFERASES SUPERFAMILY PROTEIN"/>
    <property type="match status" value="1"/>
</dbReference>
<keyword evidence="1 6" id="KW-0963">Cytoplasm</keyword>
<comment type="caution">
    <text evidence="6">Lacks conserved residue(s) required for the propagation of feature annotation.</text>
</comment>
<reference evidence="8" key="1">
    <citation type="submission" date="2010-05" db="EMBL/GenBank/DDBJ databases">
        <title>The complete genome of Truepera radiovictris DSM 17093.</title>
        <authorList>
            <consortium name="US DOE Joint Genome Institute (JGI-PGF)"/>
            <person name="Lucas S."/>
            <person name="Copeland A."/>
            <person name="Lapidus A."/>
            <person name="Glavina del Rio T."/>
            <person name="Dalin E."/>
            <person name="Tice H."/>
            <person name="Bruce D."/>
            <person name="Goodwin L."/>
            <person name="Pitluck S."/>
            <person name="Kyrpides N."/>
            <person name="Mavromatis K."/>
            <person name="Ovchinnikova G."/>
            <person name="Munk A.C."/>
            <person name="Detter J.C."/>
            <person name="Han C."/>
            <person name="Tapia R."/>
            <person name="Land M."/>
            <person name="Hauser L."/>
            <person name="Markowitz V."/>
            <person name="Cheng J.-F."/>
            <person name="Hugenholtz P."/>
            <person name="Woyke T."/>
            <person name="Wu D."/>
            <person name="Tindall B."/>
            <person name="Pomrenke H.G."/>
            <person name="Brambilla E."/>
            <person name="Klenk H.-P."/>
            <person name="Eisen J.A."/>
        </authorList>
    </citation>
    <scope>NUCLEOTIDE SEQUENCE [LARGE SCALE GENOMIC DNA]</scope>
    <source>
        <strain evidence="8">DSM 17093 / CIP 108686 / LMG 22925 / RQ-24</strain>
    </source>
</reference>
<feature type="binding site" evidence="6">
    <location>
        <position position="133"/>
    </location>
    <ligand>
        <name>S-adenosyl-L-methionine</name>
        <dbReference type="ChEBI" id="CHEBI:59789"/>
    </ligand>
</feature>
<dbReference type="Pfam" id="PF02527">
    <property type="entry name" value="GidB"/>
    <property type="match status" value="1"/>
</dbReference>
<dbReference type="OrthoDB" id="9808773at2"/>
<comment type="similarity">
    <text evidence="6">Belongs to the methyltransferase superfamily. RNA methyltransferase RsmG family.</text>
</comment>
<keyword evidence="4 6" id="KW-0808">Transferase</keyword>
<reference evidence="7 8" key="2">
    <citation type="journal article" date="2011" name="Stand. Genomic Sci.">
        <title>Complete genome sequence of Truepera radiovictrix type strain (RQ-24).</title>
        <authorList>
            <person name="Ivanova N."/>
            <person name="Rohde C."/>
            <person name="Munk C."/>
            <person name="Nolan M."/>
            <person name="Lucas S."/>
            <person name="Del Rio T.G."/>
            <person name="Tice H."/>
            <person name="Deshpande S."/>
            <person name="Cheng J.F."/>
            <person name="Tapia R."/>
            <person name="Han C."/>
            <person name="Goodwin L."/>
            <person name="Pitluck S."/>
            <person name="Liolios K."/>
            <person name="Mavromatis K."/>
            <person name="Mikhailova N."/>
            <person name="Pati A."/>
            <person name="Chen A."/>
            <person name="Palaniappan K."/>
            <person name="Land M."/>
            <person name="Hauser L."/>
            <person name="Chang Y.J."/>
            <person name="Jeffries C.D."/>
            <person name="Brambilla E."/>
            <person name="Rohde M."/>
            <person name="Goker M."/>
            <person name="Tindall B.J."/>
            <person name="Woyke T."/>
            <person name="Bristow J."/>
            <person name="Eisen J.A."/>
            <person name="Markowitz V."/>
            <person name="Hugenholtz P."/>
            <person name="Kyrpides N.C."/>
            <person name="Klenk H.P."/>
            <person name="Lapidus A."/>
        </authorList>
    </citation>
    <scope>NUCLEOTIDE SEQUENCE [LARGE SCALE GENOMIC DNA]</scope>
    <source>
        <strain evidence="8">DSM 17093 / CIP 108686 / LMG 22925 / RQ-24</strain>
    </source>
</reference>
<dbReference type="HAMAP" id="MF_00074">
    <property type="entry name" value="16SrRNA_methyltr_G"/>
    <property type="match status" value="1"/>
</dbReference>
<dbReference type="InterPro" id="IPR029063">
    <property type="entry name" value="SAM-dependent_MTases_sf"/>
</dbReference>
<comment type="subcellular location">
    <subcellularLocation>
        <location evidence="6">Cytoplasm</location>
    </subcellularLocation>
</comment>
<dbReference type="Proteomes" id="UP000000379">
    <property type="component" value="Chromosome"/>
</dbReference>
<dbReference type="InterPro" id="IPR003682">
    <property type="entry name" value="rRNA_ssu_MeTfrase_G"/>
</dbReference>
<dbReference type="Gene3D" id="3.40.50.150">
    <property type="entry name" value="Vaccinia Virus protein VP39"/>
    <property type="match status" value="1"/>
</dbReference>
<keyword evidence="5 6" id="KW-0949">S-adenosyl-L-methionine</keyword>
<dbReference type="KEGG" id="tra:Trad_2993"/>
<evidence type="ECO:0000256" key="4">
    <source>
        <dbReference type="ARBA" id="ARBA00022679"/>
    </source>
</evidence>
<evidence type="ECO:0000313" key="8">
    <source>
        <dbReference type="Proteomes" id="UP000000379"/>
    </source>
</evidence>
<feature type="binding site" evidence="6">
    <location>
        <position position="70"/>
    </location>
    <ligand>
        <name>S-adenosyl-L-methionine</name>
        <dbReference type="ChEBI" id="CHEBI:59789"/>
    </ligand>
</feature>
<dbReference type="AlphaFoldDB" id="D7CWD7"/>
<evidence type="ECO:0000256" key="1">
    <source>
        <dbReference type="ARBA" id="ARBA00022490"/>
    </source>
</evidence>
<evidence type="ECO:0000256" key="2">
    <source>
        <dbReference type="ARBA" id="ARBA00022552"/>
    </source>
</evidence>
<keyword evidence="3 6" id="KW-0489">Methyltransferase</keyword>
<organism evidence="7 8">
    <name type="scientific">Truepera radiovictrix (strain DSM 17093 / CIP 108686 / LMG 22925 / RQ-24)</name>
    <dbReference type="NCBI Taxonomy" id="649638"/>
    <lineage>
        <taxon>Bacteria</taxon>
        <taxon>Thermotogati</taxon>
        <taxon>Deinococcota</taxon>
        <taxon>Deinococci</taxon>
        <taxon>Trueperales</taxon>
        <taxon>Trueperaceae</taxon>
        <taxon>Truepera</taxon>
    </lineage>
</organism>
<dbReference type="PANTHER" id="PTHR31760:SF0">
    <property type="entry name" value="S-ADENOSYL-L-METHIONINE-DEPENDENT METHYLTRANSFERASES SUPERFAMILY PROTEIN"/>
    <property type="match status" value="1"/>
</dbReference>
<evidence type="ECO:0000256" key="6">
    <source>
        <dbReference type="HAMAP-Rule" id="MF_00074"/>
    </source>
</evidence>
<dbReference type="eggNOG" id="COG0357">
    <property type="taxonomic scope" value="Bacteria"/>
</dbReference>
<gene>
    <name evidence="6" type="primary">rsmG</name>
    <name evidence="7" type="ordered locus">Trad_2993</name>
</gene>
<dbReference type="GO" id="GO:0070043">
    <property type="term" value="F:rRNA (guanine-N7-)-methyltransferase activity"/>
    <property type="evidence" value="ECO:0007669"/>
    <property type="project" value="UniProtKB-UniRule"/>
</dbReference>
<protein>
    <recommendedName>
        <fullName evidence="6">Ribosomal RNA small subunit methyltransferase G</fullName>
        <ecNumber evidence="6">2.1.1.-</ecNumber>
    </recommendedName>
    <alternativeName>
        <fullName evidence="6">16S rRNA 7-methylguanosine methyltransferase</fullName>
        <shortName evidence="6">16S rRNA m7G methyltransferase</shortName>
    </alternativeName>
</protein>
<dbReference type="EC" id="2.1.1.-" evidence="6"/>
<dbReference type="CDD" id="cd02440">
    <property type="entry name" value="AdoMet_MTases"/>
    <property type="match status" value="1"/>
</dbReference>
<keyword evidence="8" id="KW-1185">Reference proteome</keyword>
<dbReference type="HOGENOM" id="CLU_065341_2_0_0"/>
<sequence length="212" mass="22556">MFHVKHDLAAQLAGYAALVRRYSGALDLMSPRAIENFEDKVAESLVYADLIEPHLSPAERLLDLGSGVGLPGIPLALRFPDAPLILVERRRKRARFLELVVAHLQLANVRVMATDARALSPDDVGRVAWVTAQAVGSFPLLYTTTAHLHGAAVTLVARRGDDDAALHAELAAVSGLAKRPLTLLSAPLPAHGRVIGLRFEAPPSALPSPAAG</sequence>
<dbReference type="GO" id="GO:0005829">
    <property type="term" value="C:cytosol"/>
    <property type="evidence" value="ECO:0007669"/>
    <property type="project" value="TreeGrafter"/>
</dbReference>
<evidence type="ECO:0000256" key="3">
    <source>
        <dbReference type="ARBA" id="ARBA00022603"/>
    </source>
</evidence>